<keyword evidence="1" id="KW-1133">Transmembrane helix</keyword>
<accession>A0ABU6V9G0</accession>
<gene>
    <name evidence="2" type="ORF">PIB30_029699</name>
</gene>
<dbReference type="EMBL" id="JASCZI010151156">
    <property type="protein sequence ID" value="MED6170317.1"/>
    <property type="molecule type" value="Genomic_DNA"/>
</dbReference>
<keyword evidence="3" id="KW-1185">Reference proteome</keyword>
<keyword evidence="1" id="KW-0472">Membrane</keyword>
<proteinExistence type="predicted"/>
<reference evidence="2 3" key="1">
    <citation type="journal article" date="2023" name="Plants (Basel)">
        <title>Bridging the Gap: Combining Genomics and Transcriptomics Approaches to Understand Stylosanthes scabra, an Orphan Legume from the Brazilian Caatinga.</title>
        <authorList>
            <person name="Ferreira-Neto J.R.C."/>
            <person name="da Silva M.D."/>
            <person name="Binneck E."/>
            <person name="de Melo N.F."/>
            <person name="da Silva R.H."/>
            <person name="de Melo A.L.T.M."/>
            <person name="Pandolfi V."/>
            <person name="Bustamante F.O."/>
            <person name="Brasileiro-Vidal A.C."/>
            <person name="Benko-Iseppon A.M."/>
        </authorList>
    </citation>
    <scope>NUCLEOTIDE SEQUENCE [LARGE SCALE GENOMIC DNA]</scope>
    <source>
        <tissue evidence="2">Leaves</tissue>
    </source>
</reference>
<evidence type="ECO:0000256" key="1">
    <source>
        <dbReference type="SAM" id="Phobius"/>
    </source>
</evidence>
<organism evidence="2 3">
    <name type="scientific">Stylosanthes scabra</name>
    <dbReference type="NCBI Taxonomy" id="79078"/>
    <lineage>
        <taxon>Eukaryota</taxon>
        <taxon>Viridiplantae</taxon>
        <taxon>Streptophyta</taxon>
        <taxon>Embryophyta</taxon>
        <taxon>Tracheophyta</taxon>
        <taxon>Spermatophyta</taxon>
        <taxon>Magnoliopsida</taxon>
        <taxon>eudicotyledons</taxon>
        <taxon>Gunneridae</taxon>
        <taxon>Pentapetalae</taxon>
        <taxon>rosids</taxon>
        <taxon>fabids</taxon>
        <taxon>Fabales</taxon>
        <taxon>Fabaceae</taxon>
        <taxon>Papilionoideae</taxon>
        <taxon>50 kb inversion clade</taxon>
        <taxon>dalbergioids sensu lato</taxon>
        <taxon>Dalbergieae</taxon>
        <taxon>Pterocarpus clade</taxon>
        <taxon>Stylosanthes</taxon>
    </lineage>
</organism>
<evidence type="ECO:0000313" key="3">
    <source>
        <dbReference type="Proteomes" id="UP001341840"/>
    </source>
</evidence>
<sequence>MRLGESGTKLLGLTWLDQYCVTYCHVSSSSTAITTTQKHFTLSHFLVQFHYIALYLFLSLCISTRHFPHSLVTQRIKKPV</sequence>
<name>A0ABU6V9G0_9FABA</name>
<keyword evidence="1" id="KW-0812">Transmembrane</keyword>
<dbReference type="Proteomes" id="UP001341840">
    <property type="component" value="Unassembled WGS sequence"/>
</dbReference>
<protein>
    <submittedName>
        <fullName evidence="2">Uncharacterized protein</fullName>
    </submittedName>
</protein>
<feature type="transmembrane region" description="Helical" evidence="1">
    <location>
        <begin position="49"/>
        <end position="68"/>
    </location>
</feature>
<evidence type="ECO:0000313" key="2">
    <source>
        <dbReference type="EMBL" id="MED6170317.1"/>
    </source>
</evidence>
<comment type="caution">
    <text evidence="2">The sequence shown here is derived from an EMBL/GenBank/DDBJ whole genome shotgun (WGS) entry which is preliminary data.</text>
</comment>